<evidence type="ECO:0000313" key="3">
    <source>
        <dbReference type="EMBL" id="PIC53951.1"/>
    </source>
</evidence>
<evidence type="ECO:0000313" key="4">
    <source>
        <dbReference type="Proteomes" id="UP000230233"/>
    </source>
</evidence>
<accession>A0A2G5VQJ2</accession>
<dbReference type="SMART" id="SM00061">
    <property type="entry name" value="MATH"/>
    <property type="match status" value="1"/>
</dbReference>
<dbReference type="CDD" id="cd00121">
    <property type="entry name" value="MATH"/>
    <property type="match status" value="1"/>
</dbReference>
<dbReference type="Gene3D" id="3.30.710.10">
    <property type="entry name" value="Potassium Channel Kv1.1, Chain A"/>
    <property type="match status" value="1"/>
</dbReference>
<dbReference type="OrthoDB" id="6359816at2759"/>
<dbReference type="SUPFAM" id="SSF49599">
    <property type="entry name" value="TRAF domain-like"/>
    <property type="match status" value="1"/>
</dbReference>
<organism evidence="3 4">
    <name type="scientific">Caenorhabditis nigoni</name>
    <dbReference type="NCBI Taxonomy" id="1611254"/>
    <lineage>
        <taxon>Eukaryota</taxon>
        <taxon>Metazoa</taxon>
        <taxon>Ecdysozoa</taxon>
        <taxon>Nematoda</taxon>
        <taxon>Chromadorea</taxon>
        <taxon>Rhabditida</taxon>
        <taxon>Rhabditina</taxon>
        <taxon>Rhabditomorpha</taxon>
        <taxon>Rhabditoidea</taxon>
        <taxon>Rhabditidae</taxon>
        <taxon>Peloderinae</taxon>
        <taxon>Caenorhabditis</taxon>
    </lineage>
</organism>
<sequence length="399" mass="46012">MPPAKRRCENGSDDQTDLRELIKTDISNATQEIKTMVTEEIKKNITETKTIVNNQEKNILERIEKLEKQMENGPKISPILEKVQKMESRMEAESDAKKSLDKKFVLNETFCDVLSMEDGDCQYGKCCEHFGQKWKLIVKRLDNHLGIYLALDKERNNEEWSVDTFTSFEMSGEQEYNEIIQQKGEICSGHMYGVAKFWTWAYMHNRFLVDGKLSVKAEVNIKKLSGAIKPKLIDFDASAKFSDYVLEVGGEKFHVLKQLLAMRSPYFEALFYRNFTESTKDATELKNVDPTDFQNFLEVLHGENKAIDDYTLEGIMLLNDVYDAKTVGERCQEFLMEKSELSLCKKLKLVSKYSNEELKEKLISEIKTIEEYKSIVGDGVDDFSLDVAQALLRKSLTLH</sequence>
<dbReference type="AlphaFoldDB" id="A0A2G5VQJ2"/>
<dbReference type="PANTHER" id="PTHR22743">
    <property type="entry name" value="MEPRIN/TRAF-LIKE MATH FAMILY-C.ELEGANS"/>
    <property type="match status" value="1"/>
</dbReference>
<keyword evidence="1" id="KW-0175">Coiled coil</keyword>
<dbReference type="SUPFAM" id="SSF54695">
    <property type="entry name" value="POZ domain"/>
    <property type="match status" value="1"/>
</dbReference>
<proteinExistence type="predicted"/>
<protein>
    <recommendedName>
        <fullName evidence="2">BTB domain-containing protein</fullName>
    </recommendedName>
</protein>
<feature type="domain" description="BTB" evidence="2">
    <location>
        <begin position="242"/>
        <end position="309"/>
    </location>
</feature>
<dbReference type="InterPro" id="IPR052664">
    <property type="entry name" value="BTB-MATH_domain_protein"/>
</dbReference>
<keyword evidence="4" id="KW-1185">Reference proteome</keyword>
<dbReference type="InterPro" id="IPR011333">
    <property type="entry name" value="SKP1/BTB/POZ_sf"/>
</dbReference>
<dbReference type="EMBL" id="PDUG01000001">
    <property type="protein sequence ID" value="PIC53951.1"/>
    <property type="molecule type" value="Genomic_DNA"/>
</dbReference>
<dbReference type="STRING" id="1611254.A0A2G5VQJ2"/>
<dbReference type="SMART" id="SM00225">
    <property type="entry name" value="BTB"/>
    <property type="match status" value="1"/>
</dbReference>
<dbReference type="PANTHER" id="PTHR22743:SF165">
    <property type="entry name" value="BTB AND MATH DOMAIN CONTAINING-RELATED"/>
    <property type="match status" value="1"/>
</dbReference>
<reference evidence="4" key="1">
    <citation type="submission" date="2017-10" db="EMBL/GenBank/DDBJ databases">
        <title>Rapid genome shrinkage in a self-fertile nematode reveals novel sperm competition proteins.</title>
        <authorList>
            <person name="Yin D."/>
            <person name="Schwarz E.M."/>
            <person name="Thomas C.G."/>
            <person name="Felde R.L."/>
            <person name="Korf I.F."/>
            <person name="Cutter A.D."/>
            <person name="Schartner C.M."/>
            <person name="Ralston E.J."/>
            <person name="Meyer B.J."/>
            <person name="Haag E.S."/>
        </authorList>
    </citation>
    <scope>NUCLEOTIDE SEQUENCE [LARGE SCALE GENOMIC DNA]</scope>
    <source>
        <strain evidence="4">JU1422</strain>
    </source>
</reference>
<comment type="caution">
    <text evidence="3">The sequence shown here is derived from an EMBL/GenBank/DDBJ whole genome shotgun (WGS) entry which is preliminary data.</text>
</comment>
<dbReference type="Pfam" id="PF00651">
    <property type="entry name" value="BTB"/>
    <property type="match status" value="1"/>
</dbReference>
<dbReference type="InterPro" id="IPR000210">
    <property type="entry name" value="BTB/POZ_dom"/>
</dbReference>
<evidence type="ECO:0000256" key="1">
    <source>
        <dbReference type="SAM" id="Coils"/>
    </source>
</evidence>
<gene>
    <name evidence="3" type="primary">Cnig_chr_I.g3418</name>
    <name evidence="3" type="ORF">B9Z55_003418</name>
</gene>
<dbReference type="CDD" id="cd01165">
    <property type="entry name" value="BTB_POZ"/>
    <property type="match status" value="1"/>
</dbReference>
<dbReference type="PROSITE" id="PS50097">
    <property type="entry name" value="BTB"/>
    <property type="match status" value="1"/>
</dbReference>
<evidence type="ECO:0000259" key="2">
    <source>
        <dbReference type="PROSITE" id="PS50097"/>
    </source>
</evidence>
<dbReference type="Proteomes" id="UP000230233">
    <property type="component" value="Chromosome I"/>
</dbReference>
<dbReference type="InterPro" id="IPR002083">
    <property type="entry name" value="MATH/TRAF_dom"/>
</dbReference>
<name>A0A2G5VQJ2_9PELO</name>
<feature type="coiled-coil region" evidence="1">
    <location>
        <begin position="49"/>
        <end position="103"/>
    </location>
</feature>
<dbReference type="InterPro" id="IPR008974">
    <property type="entry name" value="TRAF-like"/>
</dbReference>
<dbReference type="Gene3D" id="2.60.210.10">
    <property type="entry name" value="Apoptosis, Tumor Necrosis Factor Receptor Associated Protein 2, Chain A"/>
    <property type="match status" value="1"/>
</dbReference>
<dbReference type="Pfam" id="PF00917">
    <property type="entry name" value="MATH"/>
    <property type="match status" value="1"/>
</dbReference>